<gene>
    <name evidence="2" type="ORF">WQ57_15100</name>
</gene>
<dbReference type="AlphaFoldDB" id="A0A0M2SU93"/>
<protein>
    <submittedName>
        <fullName evidence="2">Uncharacterized protein</fullName>
    </submittedName>
</protein>
<dbReference type="PROSITE" id="PS51257">
    <property type="entry name" value="PROKAR_LIPOPROTEIN"/>
    <property type="match status" value="1"/>
</dbReference>
<proteinExistence type="predicted"/>
<comment type="caution">
    <text evidence="2">The sequence shown here is derived from an EMBL/GenBank/DDBJ whole genome shotgun (WGS) entry which is preliminary data.</text>
</comment>
<dbReference type="OrthoDB" id="2924197at2"/>
<dbReference type="Proteomes" id="UP000034166">
    <property type="component" value="Unassembled WGS sequence"/>
</dbReference>
<sequence length="256" mass="28893">MSIRQYYLQKAQSYLNACILTLLCHAAFLSACLLIQIRPPFGLAGIPFLVFAYIHFQSFLVYRRKSKESAGVDPKLGQVPFLQCEDLLLALAPAPALRLLLFHPCGRLAGEIRELEAKVWRWILPEIIDKRVKKKYGLIDSNGKMLAVMIIKGISVDVMLPDETGIGSYDQKAKSGQTHEDGGKIQRVDESSLYTSIFFQKGEKKMARLQIGWLPVEWSQRFSVNTPVLSFEPASSDEEKLMSLAAVARHYEYADH</sequence>
<keyword evidence="1" id="KW-1133">Transmembrane helix</keyword>
<dbReference type="PATRIC" id="fig|1408103.3.peg.3395"/>
<evidence type="ECO:0000256" key="1">
    <source>
        <dbReference type="SAM" id="Phobius"/>
    </source>
</evidence>
<evidence type="ECO:0000313" key="3">
    <source>
        <dbReference type="Proteomes" id="UP000034166"/>
    </source>
</evidence>
<keyword evidence="1" id="KW-0812">Transmembrane</keyword>
<name>A0A0M2SU93_9BACI</name>
<feature type="transmembrane region" description="Helical" evidence="1">
    <location>
        <begin position="14"/>
        <end position="37"/>
    </location>
</feature>
<keyword evidence="3" id="KW-1185">Reference proteome</keyword>
<dbReference type="RefSeq" id="WP_046524614.1">
    <property type="nucleotide sequence ID" value="NZ_LAYY01000016.1"/>
</dbReference>
<feature type="transmembrane region" description="Helical" evidence="1">
    <location>
        <begin position="43"/>
        <end position="62"/>
    </location>
</feature>
<reference evidence="2 3" key="1">
    <citation type="submission" date="2015-04" db="EMBL/GenBank/DDBJ databases">
        <title>Taxonomic description and genome sequence of Bacillus campisalis sp. nov., a novel member of the genus Bacillus isolated from solar saltern.</title>
        <authorList>
            <person name="Mathan Kumar R."/>
            <person name="Kaur G."/>
            <person name="Kumar A."/>
            <person name="Singh N.K."/>
            <person name="Kaur N."/>
            <person name="Kumar N."/>
            <person name="Mayilraj S."/>
        </authorList>
    </citation>
    <scope>NUCLEOTIDE SEQUENCE [LARGE SCALE GENOMIC DNA]</scope>
    <source>
        <strain evidence="2 3">SA2-6</strain>
    </source>
</reference>
<dbReference type="EMBL" id="LAYY01000016">
    <property type="protein sequence ID" value="KKK37276.1"/>
    <property type="molecule type" value="Genomic_DNA"/>
</dbReference>
<accession>A0A0M2SU93</accession>
<keyword evidence="1" id="KW-0472">Membrane</keyword>
<evidence type="ECO:0000313" key="2">
    <source>
        <dbReference type="EMBL" id="KKK37276.1"/>
    </source>
</evidence>
<organism evidence="2 3">
    <name type="scientific">Mesobacillus campisalis</name>
    <dbReference type="NCBI Taxonomy" id="1408103"/>
    <lineage>
        <taxon>Bacteria</taxon>
        <taxon>Bacillati</taxon>
        <taxon>Bacillota</taxon>
        <taxon>Bacilli</taxon>
        <taxon>Bacillales</taxon>
        <taxon>Bacillaceae</taxon>
        <taxon>Mesobacillus</taxon>
    </lineage>
</organism>